<evidence type="ECO:0000313" key="1">
    <source>
        <dbReference type="EMBL" id="RXQ87285.1"/>
    </source>
</evidence>
<proteinExistence type="predicted"/>
<comment type="caution">
    <text evidence="1">The sequence shown here is derived from an EMBL/GenBank/DDBJ whole genome shotgun (WGS) entry which is preliminary data.</text>
</comment>
<accession>A0A4V1MZP9</accession>
<dbReference type="Proteomes" id="UP000289703">
    <property type="component" value="Unassembled WGS sequence"/>
</dbReference>
<protein>
    <submittedName>
        <fullName evidence="1">Uncharacterized protein</fullName>
    </submittedName>
</protein>
<name>A0A4V1MZP9_9BACT</name>
<keyword evidence="2" id="KW-1185">Reference proteome</keyword>
<organism evidence="1 2">
    <name type="scientific">Ancylomarina salipaludis</name>
    <dbReference type="NCBI Taxonomy" id="2501299"/>
    <lineage>
        <taxon>Bacteria</taxon>
        <taxon>Pseudomonadati</taxon>
        <taxon>Bacteroidota</taxon>
        <taxon>Bacteroidia</taxon>
        <taxon>Marinilabiliales</taxon>
        <taxon>Marinifilaceae</taxon>
        <taxon>Ancylomarina</taxon>
    </lineage>
</organism>
<dbReference type="RefSeq" id="WP_129255795.1">
    <property type="nucleotide sequence ID" value="NZ_SAXA01000026.1"/>
</dbReference>
<dbReference type="OrthoDB" id="1432316at2"/>
<dbReference type="EMBL" id="SAXA01000026">
    <property type="protein sequence ID" value="RXQ87285.1"/>
    <property type="molecule type" value="Genomic_DNA"/>
</dbReference>
<reference evidence="1 2" key="1">
    <citation type="submission" date="2019-01" db="EMBL/GenBank/DDBJ databases">
        <title>Ancylomarina salipaludis sp. nov., isolated from a salt marsh.</title>
        <authorList>
            <person name="Yoon J.-H."/>
        </authorList>
    </citation>
    <scope>NUCLEOTIDE SEQUENCE [LARGE SCALE GENOMIC DNA]</scope>
    <source>
        <strain evidence="1 2">SHSM-M15</strain>
    </source>
</reference>
<gene>
    <name evidence="1" type="ORF">EO244_16535</name>
</gene>
<sequence>MGIFDKLFNKRKEVIDFPPKPKWKPNLPIDLNLILEKAKYYTGEKLQIAVFEFGTIVIFPERVSDINSSALHTLDLIYNAHPDFNPREMDDGNYLVEYTQPAFTIVFKDEIEKHWNYIEENHLGGICTAEVLINSNGEHNVFNRIGKICLFARSKMFMDAQNPKVILTFDNNK</sequence>
<evidence type="ECO:0000313" key="2">
    <source>
        <dbReference type="Proteomes" id="UP000289703"/>
    </source>
</evidence>
<dbReference type="AlphaFoldDB" id="A0A4V1MZP9"/>